<dbReference type="Proteomes" id="UP000011014">
    <property type="component" value="Unassembled WGS sequence"/>
</dbReference>
<sequence>MLCLPARFSARMLECLTPTVLKL</sequence>
<gene>
    <name evidence="1" type="ORF">GSOID_T00020490001</name>
</gene>
<dbReference type="AlphaFoldDB" id="E4YWQ8"/>
<accession>E4YWQ8</accession>
<protein>
    <submittedName>
        <fullName evidence="1">Uncharacterized protein</fullName>
    </submittedName>
</protein>
<name>E4YWQ8_OIKDI</name>
<organism evidence="1">
    <name type="scientific">Oikopleura dioica</name>
    <name type="common">Tunicate</name>
    <dbReference type="NCBI Taxonomy" id="34765"/>
    <lineage>
        <taxon>Eukaryota</taxon>
        <taxon>Metazoa</taxon>
        <taxon>Chordata</taxon>
        <taxon>Tunicata</taxon>
        <taxon>Appendicularia</taxon>
        <taxon>Copelata</taxon>
        <taxon>Oikopleuridae</taxon>
        <taxon>Oikopleura</taxon>
    </lineage>
</organism>
<evidence type="ECO:0000313" key="1">
    <source>
        <dbReference type="EMBL" id="CBY39891.1"/>
    </source>
</evidence>
<proteinExistence type="predicted"/>
<reference evidence="1" key="1">
    <citation type="journal article" date="2010" name="Science">
        <title>Plasticity of animal genome architecture unmasked by rapid evolution of a pelagic tunicate.</title>
        <authorList>
            <person name="Denoeud F."/>
            <person name="Henriet S."/>
            <person name="Mungpakdee S."/>
            <person name="Aury J.M."/>
            <person name="Da Silva C."/>
            <person name="Brinkmann H."/>
            <person name="Mikhaleva J."/>
            <person name="Olsen L.C."/>
            <person name="Jubin C."/>
            <person name="Canestro C."/>
            <person name="Bouquet J.M."/>
            <person name="Danks G."/>
            <person name="Poulain J."/>
            <person name="Campsteijn C."/>
            <person name="Adamski M."/>
            <person name="Cross I."/>
            <person name="Yadetie F."/>
            <person name="Muffato M."/>
            <person name="Louis A."/>
            <person name="Butcher S."/>
            <person name="Tsagkogeorga G."/>
            <person name="Konrad A."/>
            <person name="Singh S."/>
            <person name="Jensen M.F."/>
            <person name="Cong E.H."/>
            <person name="Eikeseth-Otteraa H."/>
            <person name="Noel B."/>
            <person name="Anthouard V."/>
            <person name="Porcel B.M."/>
            <person name="Kachouri-Lafond R."/>
            <person name="Nishino A."/>
            <person name="Ugolini M."/>
            <person name="Chourrout P."/>
            <person name="Nishida H."/>
            <person name="Aasland R."/>
            <person name="Huzurbazar S."/>
            <person name="Westhof E."/>
            <person name="Delsuc F."/>
            <person name="Lehrach H."/>
            <person name="Reinhardt R."/>
            <person name="Weissenbach J."/>
            <person name="Roy S.W."/>
            <person name="Artiguenave F."/>
            <person name="Postlethwait J.H."/>
            <person name="Manak J.R."/>
            <person name="Thompson E.M."/>
            <person name="Jaillon O."/>
            <person name="Du Pasquier L."/>
            <person name="Boudinot P."/>
            <person name="Liberles D.A."/>
            <person name="Volff J.N."/>
            <person name="Philippe H."/>
            <person name="Lenhard B."/>
            <person name="Roest Crollius H."/>
            <person name="Wincker P."/>
            <person name="Chourrout D."/>
        </authorList>
    </citation>
    <scope>NUCLEOTIDE SEQUENCE [LARGE SCALE GENOMIC DNA]</scope>
</reference>
<dbReference type="EMBL" id="FN655693">
    <property type="protein sequence ID" value="CBY39891.1"/>
    <property type="molecule type" value="Genomic_DNA"/>
</dbReference>